<dbReference type="Proteomes" id="UP000282892">
    <property type="component" value="Chromosome"/>
</dbReference>
<protein>
    <submittedName>
        <fullName evidence="1">Uncharacterized protein</fullName>
    </submittedName>
</protein>
<dbReference type="RefSeq" id="WP_066397761.1">
    <property type="nucleotide sequence ID" value="NZ_CP022572.1"/>
</dbReference>
<evidence type="ECO:0000313" key="1">
    <source>
        <dbReference type="EMBL" id="AZU61926.1"/>
    </source>
</evidence>
<name>A0A3Q9QYR7_9BACI</name>
<reference evidence="1 2" key="1">
    <citation type="submission" date="2017-07" db="EMBL/GenBank/DDBJ databases">
        <title>The complete genome sequence of Bacillus mesonae strain H20-5, an efficient strain improving plant abiotic stress resistance.</title>
        <authorList>
            <person name="Kim S.Y."/>
            <person name="Song H."/>
            <person name="Sang M.K."/>
            <person name="Weon H.-Y."/>
            <person name="Song J."/>
        </authorList>
    </citation>
    <scope>NUCLEOTIDE SEQUENCE [LARGE SCALE GENOMIC DNA]</scope>
    <source>
        <strain evidence="1 2">H20-5</strain>
    </source>
</reference>
<evidence type="ECO:0000313" key="2">
    <source>
        <dbReference type="Proteomes" id="UP000282892"/>
    </source>
</evidence>
<dbReference type="EMBL" id="CP022572">
    <property type="protein sequence ID" value="AZU61926.1"/>
    <property type="molecule type" value="Genomic_DNA"/>
</dbReference>
<organism evidence="1 2">
    <name type="scientific">Neobacillus mesonae</name>
    <dbReference type="NCBI Taxonomy" id="1193713"/>
    <lineage>
        <taxon>Bacteria</taxon>
        <taxon>Bacillati</taxon>
        <taxon>Bacillota</taxon>
        <taxon>Bacilli</taxon>
        <taxon>Bacillales</taxon>
        <taxon>Bacillaceae</taxon>
        <taxon>Neobacillus</taxon>
    </lineage>
</organism>
<dbReference type="AlphaFoldDB" id="A0A3Q9QYR7"/>
<gene>
    <name evidence="1" type="ORF">CHR53_11885</name>
</gene>
<keyword evidence="2" id="KW-1185">Reference proteome</keyword>
<proteinExistence type="predicted"/>
<dbReference type="KEGG" id="nmk:CHR53_11885"/>
<sequence length="88" mass="10444">MLLTGNIISGEFDELMNEFSLQKVKHFTTESTIKEKQLKNINDYLKKHRNDIDGQIITLYDQMPIRLSQEEINLLISDLEKVQLMYRQ</sequence>
<dbReference type="STRING" id="1193713.GCA_001636315_04805"/>
<dbReference type="OrthoDB" id="2680434at2"/>
<accession>A0A3Q9QYR7</accession>